<protein>
    <submittedName>
        <fullName evidence="2">Uncharacterized protein</fullName>
    </submittedName>
</protein>
<dbReference type="AlphaFoldDB" id="A0A8S1WUR1"/>
<dbReference type="OrthoDB" id="10267436at2759"/>
<comment type="caution">
    <text evidence="2">The sequence shown here is derived from an EMBL/GenBank/DDBJ whole genome shotgun (WGS) entry which is preliminary data.</text>
</comment>
<evidence type="ECO:0000256" key="1">
    <source>
        <dbReference type="PROSITE-ProRule" id="PRU00221"/>
    </source>
</evidence>
<dbReference type="EMBL" id="CAJJDP010000102">
    <property type="protein sequence ID" value="CAD8192320.1"/>
    <property type="molecule type" value="Genomic_DNA"/>
</dbReference>
<dbReference type="SMART" id="SM00320">
    <property type="entry name" value="WD40"/>
    <property type="match status" value="1"/>
</dbReference>
<dbReference type="PROSITE" id="PS00678">
    <property type="entry name" value="WD_REPEATS_1"/>
    <property type="match status" value="1"/>
</dbReference>
<dbReference type="PROSITE" id="PS50082">
    <property type="entry name" value="WD_REPEATS_2"/>
    <property type="match status" value="1"/>
</dbReference>
<dbReference type="Proteomes" id="UP000683925">
    <property type="component" value="Unassembled WGS sequence"/>
</dbReference>
<organism evidence="2 3">
    <name type="scientific">Paramecium octaurelia</name>
    <dbReference type="NCBI Taxonomy" id="43137"/>
    <lineage>
        <taxon>Eukaryota</taxon>
        <taxon>Sar</taxon>
        <taxon>Alveolata</taxon>
        <taxon>Ciliophora</taxon>
        <taxon>Intramacronucleata</taxon>
        <taxon>Oligohymenophorea</taxon>
        <taxon>Peniculida</taxon>
        <taxon>Parameciidae</taxon>
        <taxon>Paramecium</taxon>
    </lineage>
</organism>
<keyword evidence="3" id="KW-1185">Reference proteome</keyword>
<dbReference type="PROSITE" id="PS50294">
    <property type="entry name" value="WD_REPEATS_REGION"/>
    <property type="match status" value="1"/>
</dbReference>
<evidence type="ECO:0000313" key="2">
    <source>
        <dbReference type="EMBL" id="CAD8192320.1"/>
    </source>
</evidence>
<feature type="repeat" description="WD" evidence="1">
    <location>
        <begin position="24"/>
        <end position="65"/>
    </location>
</feature>
<dbReference type="InterPro" id="IPR019775">
    <property type="entry name" value="WD40_repeat_CS"/>
</dbReference>
<dbReference type="PANTHER" id="PTHR45333">
    <property type="entry name" value="MEMBRANE PROTEIN-RELATED"/>
    <property type="match status" value="1"/>
</dbReference>
<dbReference type="Pfam" id="PF00400">
    <property type="entry name" value="WD40"/>
    <property type="match status" value="1"/>
</dbReference>
<dbReference type="InterPro" id="IPR001680">
    <property type="entry name" value="WD40_rpt"/>
</dbReference>
<reference evidence="2" key="1">
    <citation type="submission" date="2021-01" db="EMBL/GenBank/DDBJ databases">
        <authorList>
            <consortium name="Genoscope - CEA"/>
            <person name="William W."/>
        </authorList>
    </citation>
    <scope>NUCLEOTIDE SEQUENCE</scope>
</reference>
<proteinExistence type="predicted"/>
<gene>
    <name evidence="2" type="ORF">POCTA_138.1.T1020003</name>
</gene>
<accession>A0A8S1WUR1</accession>
<name>A0A8S1WUR1_PAROT</name>
<sequence length="162" mass="18422">MNLNQAKMFNCNWKNIKIHELNKLDGHCGIVNQVCFSPDGKLLASCSDDNSIILWDVKTGKIKSRIKVKEKGKSVCFLHNTLTVLSSNKMSRMILFQILLMTYVNVQLTPESRINLQGLAIGNECTDPTVCTHAARQFQVHFFHQIGGIILQVKNYMKRQEV</sequence>
<dbReference type="PANTHER" id="PTHR45333:SF1">
    <property type="entry name" value="CHROMOSOME UNDETERMINED SCAFFOLD_625, WHOLE GENOME SHOTGUN SEQUENCE"/>
    <property type="match status" value="1"/>
</dbReference>
<keyword evidence="1" id="KW-0853">WD repeat</keyword>
<evidence type="ECO:0000313" key="3">
    <source>
        <dbReference type="Proteomes" id="UP000683925"/>
    </source>
</evidence>